<dbReference type="Proteomes" id="UP000635565">
    <property type="component" value="Unassembled WGS sequence"/>
</dbReference>
<comment type="caution">
    <text evidence="1">The sequence shown here is derived from an EMBL/GenBank/DDBJ whole genome shotgun (WGS) entry which is preliminary data.</text>
</comment>
<evidence type="ECO:0000313" key="1">
    <source>
        <dbReference type="EMBL" id="GHO89111.1"/>
    </source>
</evidence>
<proteinExistence type="predicted"/>
<dbReference type="EMBL" id="BNJJ01000031">
    <property type="protein sequence ID" value="GHO89111.1"/>
    <property type="molecule type" value="Genomic_DNA"/>
</dbReference>
<accession>A0ABQ3VUX6</accession>
<reference evidence="1 2" key="1">
    <citation type="journal article" date="2021" name="Int. J. Syst. Evol. Microbiol.">
        <title>Reticulibacter mediterranei gen. nov., sp. nov., within the new family Reticulibacteraceae fam. nov., and Ktedonospora formicarum gen. nov., sp. nov., Ktedonobacter robiniae sp. nov., Dictyobacter formicarum sp. nov. and Dictyobacter arantiisoli sp. nov., belonging to the class Ktedonobacteria.</title>
        <authorList>
            <person name="Yabe S."/>
            <person name="Zheng Y."/>
            <person name="Wang C.M."/>
            <person name="Sakai Y."/>
            <person name="Abe K."/>
            <person name="Yokota A."/>
            <person name="Donadio S."/>
            <person name="Cavaletti L."/>
            <person name="Monciardini P."/>
        </authorList>
    </citation>
    <scope>NUCLEOTIDE SEQUENCE [LARGE SCALE GENOMIC DNA]</scope>
    <source>
        <strain evidence="1 2">SOSP1-9</strain>
    </source>
</reference>
<evidence type="ECO:0000313" key="2">
    <source>
        <dbReference type="Proteomes" id="UP000635565"/>
    </source>
</evidence>
<protein>
    <submittedName>
        <fullName evidence="1">Uncharacterized protein</fullName>
    </submittedName>
</protein>
<sequence length="131" mass="15093">MGQATKRVHIFHDGRIISACVHTPLEAQSFSHWYKNCAVRNFCTNAAVLLNTLLLEIQDKRDLTQSNTIKVYLKVLKEGQRYGVETPRKVHEMACHLIDAHNINVYNGQSYKVYQSLDIARGVHILPWEFN</sequence>
<keyword evidence="2" id="KW-1185">Reference proteome</keyword>
<gene>
    <name evidence="1" type="ORF">KSZ_71170</name>
</gene>
<name>A0ABQ3VUX6_9CHLR</name>
<organism evidence="1 2">
    <name type="scientific">Dictyobacter formicarum</name>
    <dbReference type="NCBI Taxonomy" id="2778368"/>
    <lineage>
        <taxon>Bacteria</taxon>
        <taxon>Bacillati</taxon>
        <taxon>Chloroflexota</taxon>
        <taxon>Ktedonobacteria</taxon>
        <taxon>Ktedonobacterales</taxon>
        <taxon>Dictyobacteraceae</taxon>
        <taxon>Dictyobacter</taxon>
    </lineage>
</organism>